<organism evidence="1 2">
    <name type="scientific">Lentzea atacamensis</name>
    <dbReference type="NCBI Taxonomy" id="531938"/>
    <lineage>
        <taxon>Bacteria</taxon>
        <taxon>Bacillati</taxon>
        <taxon>Actinomycetota</taxon>
        <taxon>Actinomycetes</taxon>
        <taxon>Pseudonocardiales</taxon>
        <taxon>Pseudonocardiaceae</taxon>
        <taxon>Lentzea</taxon>
    </lineage>
</organism>
<sequence length="345" mass="39401">MEAARRDLARMRESADAWQELRYERTADGRDANEVPRAKVLWALQYDRRPGDLSLLRFLAEQEALCRRHSPHQGLGEQAALAGFLLAEHRQAEDAWRQYEIKRANFDTLLGYDVEHVFAAGVRVTIDHLRALDHPDRDKALEYLLGTGVDEERVEEWARDEREWFPEGPADEDPLTWFDRAMLVGEKDLARAELDRWASGRERDGRTLRTLCFHLMALDEFAEAARVQRESLAFADNDWDRASAWQTLAGLERRAGDHGAAWEALCECRRALEHVDGWREAGLGRQFVEELFLLAGQAEGELAKEAFAEAERQAREVPRLPPVVFEAAAEAALNIGDEAALERYP</sequence>
<dbReference type="Proteomes" id="UP000246005">
    <property type="component" value="Unassembled WGS sequence"/>
</dbReference>
<protein>
    <recommendedName>
        <fullName evidence="3">Tetratricopeptide repeat-containing protein</fullName>
    </recommendedName>
</protein>
<evidence type="ECO:0000313" key="1">
    <source>
        <dbReference type="EMBL" id="PWK82937.1"/>
    </source>
</evidence>
<evidence type="ECO:0000313" key="2">
    <source>
        <dbReference type="Proteomes" id="UP000246005"/>
    </source>
</evidence>
<dbReference type="RefSeq" id="WP_170155208.1">
    <property type="nucleotide sequence ID" value="NZ_QGHB01000012.1"/>
</dbReference>
<reference evidence="1 2" key="1">
    <citation type="submission" date="2018-05" db="EMBL/GenBank/DDBJ databases">
        <title>Genomic Encyclopedia of Type Strains, Phase IV (KMG-IV): sequencing the most valuable type-strain genomes for metagenomic binning, comparative biology and taxonomic classification.</title>
        <authorList>
            <person name="Goeker M."/>
        </authorList>
    </citation>
    <scope>NUCLEOTIDE SEQUENCE [LARGE SCALE GENOMIC DNA]</scope>
    <source>
        <strain evidence="1 2">DSM 45480</strain>
    </source>
</reference>
<name>A0A316HQE9_9PSEU</name>
<comment type="caution">
    <text evidence="1">The sequence shown here is derived from an EMBL/GenBank/DDBJ whole genome shotgun (WGS) entry which is preliminary data.</text>
</comment>
<accession>A0A316HQE9</accession>
<proteinExistence type="predicted"/>
<dbReference type="EMBL" id="QGHB01000012">
    <property type="protein sequence ID" value="PWK82937.1"/>
    <property type="molecule type" value="Genomic_DNA"/>
</dbReference>
<dbReference type="AlphaFoldDB" id="A0A316HQE9"/>
<gene>
    <name evidence="1" type="ORF">C8D88_112188</name>
</gene>
<evidence type="ECO:0008006" key="3">
    <source>
        <dbReference type="Google" id="ProtNLM"/>
    </source>
</evidence>